<protein>
    <recommendedName>
        <fullName evidence="3">DUF3846 domain-containing protein</fullName>
    </recommendedName>
</protein>
<comment type="caution">
    <text evidence="1">The sequence shown here is derived from an EMBL/GenBank/DDBJ whole genome shotgun (WGS) entry which is preliminary data.</text>
</comment>
<dbReference type="EMBL" id="MRBO01000249">
    <property type="protein sequence ID" value="KAB2586019.1"/>
    <property type="molecule type" value="Genomic_DNA"/>
</dbReference>
<dbReference type="AlphaFoldDB" id="A0A5N5E6C2"/>
<organism evidence="1 2">
    <name type="scientific">Rhodococcus erythropolis</name>
    <name type="common">Arthrobacter picolinophilus</name>
    <dbReference type="NCBI Taxonomy" id="1833"/>
    <lineage>
        <taxon>Bacteria</taxon>
        <taxon>Bacillati</taxon>
        <taxon>Actinomycetota</taxon>
        <taxon>Actinomycetes</taxon>
        <taxon>Mycobacteriales</taxon>
        <taxon>Nocardiaceae</taxon>
        <taxon>Rhodococcus</taxon>
        <taxon>Rhodococcus erythropolis group</taxon>
    </lineage>
</organism>
<proteinExistence type="predicted"/>
<gene>
    <name evidence="1" type="ORF">BS297_07100</name>
</gene>
<reference evidence="1 2" key="1">
    <citation type="journal article" date="2017" name="Poromechanics V (2013)">
        <title>Genomic Characterization of the Arsenic-Tolerant Actinobacterium, &lt;i&gt;Rhodococcus erythropolis&lt;/i&gt; S43.</title>
        <authorList>
            <person name="Retamal-Morales G."/>
            <person name="Mehnert M."/>
            <person name="Schwabe R."/>
            <person name="Tischler D."/>
            <person name="Schloemann M."/>
            <person name="Levican G.J."/>
        </authorList>
    </citation>
    <scope>NUCLEOTIDE SEQUENCE [LARGE SCALE GENOMIC DNA]</scope>
    <source>
        <strain evidence="1 2">S43</strain>
    </source>
</reference>
<evidence type="ECO:0000313" key="2">
    <source>
        <dbReference type="Proteomes" id="UP000325576"/>
    </source>
</evidence>
<name>A0A5N5E6C2_RHOER</name>
<evidence type="ECO:0008006" key="3">
    <source>
        <dbReference type="Google" id="ProtNLM"/>
    </source>
</evidence>
<accession>A0A5N5E6C2</accession>
<evidence type="ECO:0000313" key="1">
    <source>
        <dbReference type="EMBL" id="KAB2586019.1"/>
    </source>
</evidence>
<sequence length="116" mass="12490">MGNMMKAYVIHSNGQIEALDLADGATEALHLAVSEDIDEIPFTSDARFLVDPWAKFKALNPNTVANEIYRALGPDLVEGDYMAGAVAIVGISDTGLWTDVPSWVEMVLAVPDPSLE</sequence>
<dbReference type="Proteomes" id="UP000325576">
    <property type="component" value="Unassembled WGS sequence"/>
</dbReference>